<dbReference type="Gene3D" id="3.40.30.10">
    <property type="entry name" value="Glutaredoxin"/>
    <property type="match status" value="1"/>
</dbReference>
<dbReference type="InterPro" id="IPR036249">
    <property type="entry name" value="Thioredoxin-like_sf"/>
</dbReference>
<reference evidence="1 2" key="1">
    <citation type="submission" date="2019-02" db="EMBL/GenBank/DDBJ databases">
        <title>Genomic Encyclopedia of Type Strains, Phase IV (KMG-IV): sequencing the most valuable type-strain genomes for metagenomic binning, comparative biology and taxonomic classification.</title>
        <authorList>
            <person name="Goeker M."/>
        </authorList>
    </citation>
    <scope>NUCLEOTIDE SEQUENCE [LARGE SCALE GENOMIC DNA]</scope>
    <source>
        <strain evidence="1 2">K24</strain>
    </source>
</reference>
<gene>
    <name evidence="1" type="ORF">EV675_4110</name>
</gene>
<dbReference type="AlphaFoldDB" id="A0A4Q7NEL2"/>
<dbReference type="EMBL" id="SGXC01000002">
    <property type="protein sequence ID" value="RZS81486.1"/>
    <property type="molecule type" value="Genomic_DNA"/>
</dbReference>
<proteinExistence type="predicted"/>
<dbReference type="RefSeq" id="WP_130359332.1">
    <property type="nucleotide sequence ID" value="NZ_SGXC01000002.1"/>
</dbReference>
<evidence type="ECO:0000313" key="2">
    <source>
        <dbReference type="Proteomes" id="UP000292445"/>
    </source>
</evidence>
<organism evidence="1 2">
    <name type="scientific">Pigmentiphaga kullae</name>
    <dbReference type="NCBI Taxonomy" id="151784"/>
    <lineage>
        <taxon>Bacteria</taxon>
        <taxon>Pseudomonadati</taxon>
        <taxon>Pseudomonadota</taxon>
        <taxon>Betaproteobacteria</taxon>
        <taxon>Burkholderiales</taxon>
        <taxon>Alcaligenaceae</taxon>
        <taxon>Pigmentiphaga</taxon>
    </lineage>
</organism>
<sequence length="213" mass="23286">METTRLHYIYDPFCGWCYASAPLMAAARGLLPVTAHGGGMMAGSNRQPVTDRLRNYVMPHDRRIAAMTGQPFGQAYFDGLLRDHDAVFDSEPPITAILAALEAGGEGRDLDLLARLQRAHYVEGRRIADAGVLAEMAADIGLDRPAFEAAYAAREGQPTRDHIAESRALLAHAGGQGFPTFALERDGRYRVLDTGRYLGRVDEWRAALAGMLE</sequence>
<evidence type="ECO:0008006" key="3">
    <source>
        <dbReference type="Google" id="ProtNLM"/>
    </source>
</evidence>
<dbReference type="PANTHER" id="PTHR13887:SF51">
    <property type="entry name" value="DSBA FAMILY PROTEIN"/>
    <property type="match status" value="1"/>
</dbReference>
<dbReference type="SUPFAM" id="SSF52833">
    <property type="entry name" value="Thioredoxin-like"/>
    <property type="match status" value="1"/>
</dbReference>
<keyword evidence="2" id="KW-1185">Reference proteome</keyword>
<evidence type="ECO:0000313" key="1">
    <source>
        <dbReference type="EMBL" id="RZS81486.1"/>
    </source>
</evidence>
<dbReference type="Proteomes" id="UP000292445">
    <property type="component" value="Unassembled WGS sequence"/>
</dbReference>
<accession>A0A4Q7NEL2</accession>
<protein>
    <recommendedName>
        <fullName evidence="3">DSBA-like thioredoxin domain-containing protein</fullName>
    </recommendedName>
</protein>
<dbReference type="PANTHER" id="PTHR13887">
    <property type="entry name" value="GLUTATHIONE S-TRANSFERASE KAPPA"/>
    <property type="match status" value="1"/>
</dbReference>
<name>A0A4Q7NEL2_9BURK</name>
<dbReference type="OrthoDB" id="9813770at2"/>
<dbReference type="CDD" id="cd03025">
    <property type="entry name" value="DsbA_FrnE_like"/>
    <property type="match status" value="1"/>
</dbReference>
<comment type="caution">
    <text evidence="1">The sequence shown here is derived from an EMBL/GenBank/DDBJ whole genome shotgun (WGS) entry which is preliminary data.</text>
</comment>